<evidence type="ECO:0000256" key="1">
    <source>
        <dbReference type="SAM" id="MobiDB-lite"/>
    </source>
</evidence>
<dbReference type="GO" id="GO:0016491">
    <property type="term" value="F:oxidoreductase activity"/>
    <property type="evidence" value="ECO:0007669"/>
    <property type="project" value="UniProtKB-KW"/>
</dbReference>
<dbReference type="PRINTS" id="PR00420">
    <property type="entry name" value="RNGMNOXGNASE"/>
</dbReference>
<dbReference type="InterPro" id="IPR050407">
    <property type="entry name" value="Geranylgeranyl_reductase"/>
</dbReference>
<comment type="caution">
    <text evidence="3">The sequence shown here is derived from an EMBL/GenBank/DDBJ whole genome shotgun (WGS) entry which is preliminary data.</text>
</comment>
<name>A0ABW3MYQ4_9MICO</name>
<sequence>MSVEQSSSSVADRHVDVVVIGGGPVGLAAATYAARAGLSAVVLEPRVGTIDKACGEGLMPGGLQALADLGVDPPGHDLRGIRYLARGRVAEADFSGGLGRGVRRTVLHDALRGAVDDCGVEVIPLSASGVTQDEHSVVVRTAVQSGAGPTISAAWVVAADGLHSPTRRSLGLDRDQRTRGSRDARDARGAREHEPGDPGTEGDSRRPGRYGLRQHYGIRPWGDHVEVHWSRHAEAYVTPVADDLVGVAVLSRQRGPLTDSLADFPQLRERLGDAPVVTSVRGAGPLRQRTSRRVSGRVLLAGDASGYVDALTGEGISLGLAHARAAVSAIAAGEPDAYERAWRAATRRYALLTHTLVQVTRPSWGRRLLVPAAAALPPVFRGAVNELARPNP</sequence>
<keyword evidence="3" id="KW-0560">Oxidoreductase</keyword>
<reference evidence="4" key="1">
    <citation type="journal article" date="2019" name="Int. J. Syst. Evol. Microbiol.">
        <title>The Global Catalogue of Microorganisms (GCM) 10K type strain sequencing project: providing services to taxonomists for standard genome sequencing and annotation.</title>
        <authorList>
            <consortium name="The Broad Institute Genomics Platform"/>
            <consortium name="The Broad Institute Genome Sequencing Center for Infectious Disease"/>
            <person name="Wu L."/>
            <person name="Ma J."/>
        </authorList>
    </citation>
    <scope>NUCLEOTIDE SEQUENCE [LARGE SCALE GENOMIC DNA]</scope>
    <source>
        <strain evidence="4">CCUG 57508</strain>
    </source>
</reference>
<organism evidence="3 4">
    <name type="scientific">Terrabacter terrigena</name>
    <dbReference type="NCBI Taxonomy" id="574718"/>
    <lineage>
        <taxon>Bacteria</taxon>
        <taxon>Bacillati</taxon>
        <taxon>Actinomycetota</taxon>
        <taxon>Actinomycetes</taxon>
        <taxon>Micrococcales</taxon>
        <taxon>Intrasporangiaceae</taxon>
        <taxon>Terrabacter</taxon>
    </lineage>
</organism>
<dbReference type="SUPFAM" id="SSF51905">
    <property type="entry name" value="FAD/NAD(P)-binding domain"/>
    <property type="match status" value="1"/>
</dbReference>
<dbReference type="PANTHER" id="PTHR42685:SF19">
    <property type="entry name" value="POSSIBLE OXIDOREDUCTASE"/>
    <property type="match status" value="1"/>
</dbReference>
<feature type="region of interest" description="Disordered" evidence="1">
    <location>
        <begin position="166"/>
        <end position="211"/>
    </location>
</feature>
<dbReference type="EMBL" id="JBHTKH010000010">
    <property type="protein sequence ID" value="MFD1055711.1"/>
    <property type="molecule type" value="Genomic_DNA"/>
</dbReference>
<dbReference type="EC" id="1.-.-.-" evidence="3"/>
<proteinExistence type="predicted"/>
<gene>
    <name evidence="3" type="ORF">ACFQ2V_15465</name>
</gene>
<accession>A0ABW3MYQ4</accession>
<protein>
    <submittedName>
        <fullName evidence="3">NAD(P)/FAD-dependent oxidoreductase</fullName>
        <ecNumber evidence="3">1.-.-.-</ecNumber>
    </submittedName>
</protein>
<dbReference type="RefSeq" id="WP_386053738.1">
    <property type="nucleotide sequence ID" value="NZ_JBHTKH010000010.1"/>
</dbReference>
<feature type="compositionally biased region" description="Basic and acidic residues" evidence="1">
    <location>
        <begin position="170"/>
        <end position="206"/>
    </location>
</feature>
<evidence type="ECO:0000313" key="3">
    <source>
        <dbReference type="EMBL" id="MFD1055711.1"/>
    </source>
</evidence>
<dbReference type="InterPro" id="IPR002938">
    <property type="entry name" value="FAD-bd"/>
</dbReference>
<evidence type="ECO:0000313" key="4">
    <source>
        <dbReference type="Proteomes" id="UP001597046"/>
    </source>
</evidence>
<dbReference type="Gene3D" id="3.50.50.60">
    <property type="entry name" value="FAD/NAD(P)-binding domain"/>
    <property type="match status" value="1"/>
</dbReference>
<dbReference type="PANTHER" id="PTHR42685">
    <property type="entry name" value="GERANYLGERANYL DIPHOSPHATE REDUCTASE"/>
    <property type="match status" value="1"/>
</dbReference>
<feature type="domain" description="FAD-binding" evidence="2">
    <location>
        <begin position="15"/>
        <end position="176"/>
    </location>
</feature>
<dbReference type="Pfam" id="PF01494">
    <property type="entry name" value="FAD_binding_3"/>
    <property type="match status" value="1"/>
</dbReference>
<dbReference type="Proteomes" id="UP001597046">
    <property type="component" value="Unassembled WGS sequence"/>
</dbReference>
<dbReference type="InterPro" id="IPR036188">
    <property type="entry name" value="FAD/NAD-bd_sf"/>
</dbReference>
<evidence type="ECO:0000259" key="2">
    <source>
        <dbReference type="Pfam" id="PF01494"/>
    </source>
</evidence>
<keyword evidence="4" id="KW-1185">Reference proteome</keyword>